<evidence type="ECO:0000313" key="3">
    <source>
        <dbReference type="EMBL" id="GAA4900151.1"/>
    </source>
</evidence>
<dbReference type="EMBL" id="BAABJZ010000103">
    <property type="protein sequence ID" value="GAA4900151.1"/>
    <property type="molecule type" value="Genomic_DNA"/>
</dbReference>
<dbReference type="Proteomes" id="UP001499988">
    <property type="component" value="Unassembled WGS sequence"/>
</dbReference>
<dbReference type="PROSITE" id="PS51257">
    <property type="entry name" value="PROKAR_LIPOPROTEIN"/>
    <property type="match status" value="1"/>
</dbReference>
<dbReference type="RefSeq" id="WP_345337022.1">
    <property type="nucleotide sequence ID" value="NZ_BAABJZ010000103.1"/>
</dbReference>
<name>A0ABP9FFD2_9GAMM</name>
<protein>
    <submittedName>
        <fullName evidence="3">DUF4136 domain-containing protein</fullName>
    </submittedName>
</protein>
<keyword evidence="1" id="KW-0732">Signal</keyword>
<dbReference type="InterPro" id="IPR025411">
    <property type="entry name" value="DUF4136"/>
</dbReference>
<keyword evidence="4" id="KW-1185">Reference proteome</keyword>
<evidence type="ECO:0000256" key="1">
    <source>
        <dbReference type="SAM" id="SignalP"/>
    </source>
</evidence>
<accession>A0ABP9FFD2</accession>
<comment type="caution">
    <text evidence="3">The sequence shown here is derived from an EMBL/GenBank/DDBJ whole genome shotgun (WGS) entry which is preliminary data.</text>
</comment>
<reference evidence="4" key="1">
    <citation type="journal article" date="2019" name="Int. J. Syst. Evol. Microbiol.">
        <title>The Global Catalogue of Microorganisms (GCM) 10K type strain sequencing project: providing services to taxonomists for standard genome sequencing and annotation.</title>
        <authorList>
            <consortium name="The Broad Institute Genomics Platform"/>
            <consortium name="The Broad Institute Genome Sequencing Center for Infectious Disease"/>
            <person name="Wu L."/>
            <person name="Ma J."/>
        </authorList>
    </citation>
    <scope>NUCLEOTIDE SEQUENCE [LARGE SCALE GENOMIC DNA]</scope>
    <source>
        <strain evidence="4">JCM 18401</strain>
    </source>
</reference>
<feature type="signal peptide" evidence="1">
    <location>
        <begin position="1"/>
        <end position="22"/>
    </location>
</feature>
<feature type="chain" id="PRO_5047479500" evidence="1">
    <location>
        <begin position="23"/>
        <end position="176"/>
    </location>
</feature>
<evidence type="ECO:0000259" key="2">
    <source>
        <dbReference type="Pfam" id="PF13590"/>
    </source>
</evidence>
<sequence>MLRLPHCFSMLLLLSLFGCASAPGNIDYDTDVDFSAIAQYQLAAPSEEQDPLMAKRIQDTLQAELSARGWQQTPDGVLLRYRSQTLIKPKSSNFSIGIGGGSYGSRGGISGGVSMPVGSDEEQVIHLRLDMVQQGRVIWRAEDEIKWPEREAPEKRNARLSDAVSQLLAQFPPSVQ</sequence>
<gene>
    <name evidence="3" type="ORF">GCM10023333_37470</name>
</gene>
<dbReference type="Pfam" id="PF13590">
    <property type="entry name" value="DUF4136"/>
    <property type="match status" value="1"/>
</dbReference>
<organism evidence="3 4">
    <name type="scientific">Ferrimonas pelagia</name>
    <dbReference type="NCBI Taxonomy" id="1177826"/>
    <lineage>
        <taxon>Bacteria</taxon>
        <taxon>Pseudomonadati</taxon>
        <taxon>Pseudomonadota</taxon>
        <taxon>Gammaproteobacteria</taxon>
        <taxon>Alteromonadales</taxon>
        <taxon>Ferrimonadaceae</taxon>
        <taxon>Ferrimonas</taxon>
    </lineage>
</organism>
<proteinExistence type="predicted"/>
<feature type="domain" description="DUF4136" evidence="2">
    <location>
        <begin position="26"/>
        <end position="173"/>
    </location>
</feature>
<dbReference type="Gene3D" id="3.30.160.670">
    <property type="match status" value="1"/>
</dbReference>
<evidence type="ECO:0000313" key="4">
    <source>
        <dbReference type="Proteomes" id="UP001499988"/>
    </source>
</evidence>